<evidence type="ECO:0000313" key="2">
    <source>
        <dbReference type="EMBL" id="GBP92792.1"/>
    </source>
</evidence>
<sequence length="125" mass="13918">MATCDKDGGVLVWCGAGRRGGVPYDILVEVTVCMFQKICLTGMERLVVEEQTQASAVGCTLHVIACRSICPDFVQIGNVSSIEIESETGYKIESKDDRNLELNRDQNRMPGWDWNQESDRCQNKG</sequence>
<dbReference type="AlphaFoldDB" id="A0A4C1ZZ79"/>
<reference evidence="2 3" key="1">
    <citation type="journal article" date="2019" name="Commun. Biol.">
        <title>The bagworm genome reveals a unique fibroin gene that provides high tensile strength.</title>
        <authorList>
            <person name="Kono N."/>
            <person name="Nakamura H."/>
            <person name="Ohtoshi R."/>
            <person name="Tomita M."/>
            <person name="Numata K."/>
            <person name="Arakawa K."/>
        </authorList>
    </citation>
    <scope>NUCLEOTIDE SEQUENCE [LARGE SCALE GENOMIC DNA]</scope>
</reference>
<comment type="caution">
    <text evidence="2">The sequence shown here is derived from an EMBL/GenBank/DDBJ whole genome shotgun (WGS) entry which is preliminary data.</text>
</comment>
<accession>A0A4C1ZZ79</accession>
<dbReference type="EMBL" id="BGZK01002310">
    <property type="protein sequence ID" value="GBP92792.1"/>
    <property type="molecule type" value="Genomic_DNA"/>
</dbReference>
<keyword evidence="3" id="KW-1185">Reference proteome</keyword>
<name>A0A4C1ZZ79_EUMVA</name>
<protein>
    <submittedName>
        <fullName evidence="2">Uncharacterized protein</fullName>
    </submittedName>
</protein>
<gene>
    <name evidence="2" type="ORF">EVAR_67504_1</name>
</gene>
<evidence type="ECO:0000256" key="1">
    <source>
        <dbReference type="SAM" id="MobiDB-lite"/>
    </source>
</evidence>
<evidence type="ECO:0000313" key="3">
    <source>
        <dbReference type="Proteomes" id="UP000299102"/>
    </source>
</evidence>
<organism evidence="2 3">
    <name type="scientific">Eumeta variegata</name>
    <name type="common">Bagworm moth</name>
    <name type="synonym">Eumeta japonica</name>
    <dbReference type="NCBI Taxonomy" id="151549"/>
    <lineage>
        <taxon>Eukaryota</taxon>
        <taxon>Metazoa</taxon>
        <taxon>Ecdysozoa</taxon>
        <taxon>Arthropoda</taxon>
        <taxon>Hexapoda</taxon>
        <taxon>Insecta</taxon>
        <taxon>Pterygota</taxon>
        <taxon>Neoptera</taxon>
        <taxon>Endopterygota</taxon>
        <taxon>Lepidoptera</taxon>
        <taxon>Glossata</taxon>
        <taxon>Ditrysia</taxon>
        <taxon>Tineoidea</taxon>
        <taxon>Psychidae</taxon>
        <taxon>Oiketicinae</taxon>
        <taxon>Eumeta</taxon>
    </lineage>
</organism>
<proteinExistence type="predicted"/>
<feature type="region of interest" description="Disordered" evidence="1">
    <location>
        <begin position="103"/>
        <end position="125"/>
    </location>
</feature>
<dbReference type="Proteomes" id="UP000299102">
    <property type="component" value="Unassembled WGS sequence"/>
</dbReference>